<dbReference type="Proteomes" id="UP001642484">
    <property type="component" value="Unassembled WGS sequence"/>
</dbReference>
<name>A0ABP0NKQ4_9DINO</name>
<feature type="non-terminal residue" evidence="2">
    <location>
        <position position="1"/>
    </location>
</feature>
<evidence type="ECO:0008006" key="4">
    <source>
        <dbReference type="Google" id="ProtNLM"/>
    </source>
</evidence>
<sequence>DRGVRQDLTDESRNPSEKVIEEQVQKASTIWKGFNLEEECSLVPSSVMGAAFEASRSRSSASQSQPQQTRVASKRNSRAIASATAAAAPLVVAAKQRAKTAKCLAEAERLLEKAKSDANNLLTKVAPSVCLDDPAEDPTLDVIRTRLKLVQLGQNDQQGAEGEEACREFYHLALQDPYLKDCEATLLADCSAVLTLGRIKYLRNIQMDLQFC</sequence>
<reference evidence="2 3" key="1">
    <citation type="submission" date="2024-02" db="EMBL/GenBank/DDBJ databases">
        <authorList>
            <person name="Chen Y."/>
            <person name="Shah S."/>
            <person name="Dougan E. K."/>
            <person name="Thang M."/>
            <person name="Chan C."/>
        </authorList>
    </citation>
    <scope>NUCLEOTIDE SEQUENCE [LARGE SCALE GENOMIC DNA]</scope>
</reference>
<organism evidence="2 3">
    <name type="scientific">Durusdinium trenchii</name>
    <dbReference type="NCBI Taxonomy" id="1381693"/>
    <lineage>
        <taxon>Eukaryota</taxon>
        <taxon>Sar</taxon>
        <taxon>Alveolata</taxon>
        <taxon>Dinophyceae</taxon>
        <taxon>Suessiales</taxon>
        <taxon>Symbiodiniaceae</taxon>
        <taxon>Durusdinium</taxon>
    </lineage>
</organism>
<evidence type="ECO:0000313" key="3">
    <source>
        <dbReference type="Proteomes" id="UP001642484"/>
    </source>
</evidence>
<keyword evidence="3" id="KW-1185">Reference proteome</keyword>
<feature type="region of interest" description="Disordered" evidence="1">
    <location>
        <begin position="54"/>
        <end position="77"/>
    </location>
</feature>
<comment type="caution">
    <text evidence="2">The sequence shown here is derived from an EMBL/GenBank/DDBJ whole genome shotgun (WGS) entry which is preliminary data.</text>
</comment>
<evidence type="ECO:0000313" key="2">
    <source>
        <dbReference type="EMBL" id="CAK9064363.1"/>
    </source>
</evidence>
<dbReference type="EMBL" id="CAXAMN010021905">
    <property type="protein sequence ID" value="CAK9064363.1"/>
    <property type="molecule type" value="Genomic_DNA"/>
</dbReference>
<proteinExistence type="predicted"/>
<accession>A0ABP0NKQ4</accession>
<protein>
    <recommendedName>
        <fullName evidence="4">KIF-binding protein</fullName>
    </recommendedName>
</protein>
<evidence type="ECO:0000256" key="1">
    <source>
        <dbReference type="SAM" id="MobiDB-lite"/>
    </source>
</evidence>
<gene>
    <name evidence="2" type="ORF">CCMP2556_LOCUS31621</name>
</gene>
<feature type="region of interest" description="Disordered" evidence="1">
    <location>
        <begin position="1"/>
        <end position="21"/>
    </location>
</feature>